<dbReference type="Pfam" id="PF00288">
    <property type="entry name" value="GHMP_kinases_N"/>
    <property type="match status" value="1"/>
</dbReference>
<keyword evidence="2 5" id="KW-0418">Kinase</keyword>
<proteinExistence type="predicted"/>
<dbReference type="OrthoDB" id="1492801at2"/>
<keyword evidence="6" id="KW-1185">Reference proteome</keyword>
<dbReference type="GO" id="GO:0016301">
    <property type="term" value="F:kinase activity"/>
    <property type="evidence" value="ECO:0007669"/>
    <property type="project" value="UniProtKB-KW"/>
</dbReference>
<sequence>MSDSVTIQVPARLHLGFLDIPGKTSGRFGSIGLPLETISTVLTVARARETSVEGGEQARIRAHITKLSTHLGIDSHHKVIVHRTIPSHSGLGSGTQLALAVSAALRTLHQLPFAIRDDAVFLGRGTRSGIGIAAFDRGGLIIDAGKGQDDQAPTVISRIPFPENWRIILVFDHRHEGIHGEAEIAAFRALPPFAETSSATICRTTLMALMPSLIEGDLAAFGKAVETIQAEIGRYFTPAQGGLFTSKAVEAAVRKLAVHGAVGIGQSSWGPTGFAFSESQEAAEQIVDDAGIDQPGLSTRIVPARNLGAKITQTVMPPQFGLRQGRFH</sequence>
<dbReference type="InterPro" id="IPR013750">
    <property type="entry name" value="GHMP_kinase_C_dom"/>
</dbReference>
<dbReference type="InterPro" id="IPR020568">
    <property type="entry name" value="Ribosomal_Su5_D2-typ_SF"/>
</dbReference>
<dbReference type="PIRSF" id="PIRSF004884">
    <property type="entry name" value="Sugar_kin_arch"/>
    <property type="match status" value="1"/>
</dbReference>
<dbReference type="GO" id="GO:0005524">
    <property type="term" value="F:ATP binding"/>
    <property type="evidence" value="ECO:0007669"/>
    <property type="project" value="InterPro"/>
</dbReference>
<dbReference type="InterPro" id="IPR014721">
    <property type="entry name" value="Ribsml_uS5_D2-typ_fold_subgr"/>
</dbReference>
<evidence type="ECO:0000259" key="3">
    <source>
        <dbReference type="Pfam" id="PF00288"/>
    </source>
</evidence>
<feature type="domain" description="GHMP kinase C-terminal" evidence="4">
    <location>
        <begin position="209"/>
        <end position="288"/>
    </location>
</feature>
<dbReference type="SUPFAM" id="SSF54211">
    <property type="entry name" value="Ribosomal protein S5 domain 2-like"/>
    <property type="match status" value="1"/>
</dbReference>
<reference evidence="5 6" key="1">
    <citation type="submission" date="2019-01" db="EMBL/GenBank/DDBJ databases">
        <authorList>
            <person name="Deng T."/>
        </authorList>
    </citation>
    <scope>NUCLEOTIDE SEQUENCE [LARGE SCALE GENOMIC DNA]</scope>
    <source>
        <strain evidence="5 6">F8825</strain>
    </source>
</reference>
<dbReference type="InterPro" id="IPR004422">
    <property type="entry name" value="RFAP_synthase"/>
</dbReference>
<dbReference type="InterPro" id="IPR006204">
    <property type="entry name" value="GHMP_kinase_N_dom"/>
</dbReference>
<evidence type="ECO:0000256" key="2">
    <source>
        <dbReference type="ARBA" id="ARBA00022777"/>
    </source>
</evidence>
<evidence type="ECO:0000313" key="5">
    <source>
        <dbReference type="EMBL" id="RYC10688.1"/>
    </source>
</evidence>
<dbReference type="AlphaFoldDB" id="A0A4Q2T1U6"/>
<dbReference type="NCBIfam" id="TIGR00144">
    <property type="entry name" value="beta_RFAP_syn"/>
    <property type="match status" value="1"/>
</dbReference>
<organism evidence="5 6">
    <name type="scientific">Ciceribacter ferrooxidans</name>
    <dbReference type="NCBI Taxonomy" id="2509717"/>
    <lineage>
        <taxon>Bacteria</taxon>
        <taxon>Pseudomonadati</taxon>
        <taxon>Pseudomonadota</taxon>
        <taxon>Alphaproteobacteria</taxon>
        <taxon>Hyphomicrobiales</taxon>
        <taxon>Rhizobiaceae</taxon>
        <taxon>Ciceribacter</taxon>
    </lineage>
</organism>
<dbReference type="RefSeq" id="WP_129332957.1">
    <property type="nucleotide sequence ID" value="NZ_SDVB01000249.1"/>
</dbReference>
<feature type="domain" description="GHMP kinase N-terminal" evidence="3">
    <location>
        <begin position="66"/>
        <end position="135"/>
    </location>
</feature>
<dbReference type="PANTHER" id="PTHR20861:SF6">
    <property type="entry name" value="BETA-RIBOFURANOSYLPHENOL 5'-PHOSPHATE SYNTHASE"/>
    <property type="match status" value="1"/>
</dbReference>
<dbReference type="Pfam" id="PF08544">
    <property type="entry name" value="GHMP_kinases_C"/>
    <property type="match status" value="1"/>
</dbReference>
<keyword evidence="1" id="KW-0808">Transferase</keyword>
<accession>A0A4Q2T1U6</accession>
<evidence type="ECO:0000256" key="1">
    <source>
        <dbReference type="ARBA" id="ARBA00022679"/>
    </source>
</evidence>
<dbReference type="Gene3D" id="3.30.230.10">
    <property type="match status" value="1"/>
</dbReference>
<evidence type="ECO:0000313" key="6">
    <source>
        <dbReference type="Proteomes" id="UP000291088"/>
    </source>
</evidence>
<evidence type="ECO:0000259" key="4">
    <source>
        <dbReference type="Pfam" id="PF08544"/>
    </source>
</evidence>
<dbReference type="Proteomes" id="UP000291088">
    <property type="component" value="Unassembled WGS sequence"/>
</dbReference>
<name>A0A4Q2T1U6_9HYPH</name>
<gene>
    <name evidence="5" type="ORF">EUU22_15855</name>
</gene>
<dbReference type="EMBL" id="SDVB01000249">
    <property type="protein sequence ID" value="RYC10688.1"/>
    <property type="molecule type" value="Genomic_DNA"/>
</dbReference>
<comment type="caution">
    <text evidence="5">The sequence shown here is derived from an EMBL/GenBank/DDBJ whole genome shotgun (WGS) entry which is preliminary data.</text>
</comment>
<protein>
    <submittedName>
        <fullName evidence="5">GHMP kinase</fullName>
    </submittedName>
</protein>
<dbReference type="PANTHER" id="PTHR20861">
    <property type="entry name" value="HOMOSERINE/4-DIPHOSPHOCYTIDYL-2-C-METHYL-D-ERYTHRITOL KINASE"/>
    <property type="match status" value="1"/>
</dbReference>